<dbReference type="PROSITE" id="PS51257">
    <property type="entry name" value="PROKAR_LIPOPROTEIN"/>
    <property type="match status" value="1"/>
</dbReference>
<dbReference type="Pfam" id="PF02518">
    <property type="entry name" value="HATPase_c"/>
    <property type="match status" value="1"/>
</dbReference>
<dbReference type="InterPro" id="IPR050640">
    <property type="entry name" value="Bact_2-comp_sensor_kinase"/>
</dbReference>
<keyword evidence="12" id="KW-0902">Two-component regulatory system</keyword>
<dbReference type="SUPFAM" id="SSF158472">
    <property type="entry name" value="HAMP domain-like"/>
    <property type="match status" value="1"/>
</dbReference>
<dbReference type="Pfam" id="PF06580">
    <property type="entry name" value="His_kinase"/>
    <property type="match status" value="1"/>
</dbReference>
<dbReference type="InterPro" id="IPR010559">
    <property type="entry name" value="Sig_transdc_His_kin_internal"/>
</dbReference>
<dbReference type="Gene3D" id="3.30.450.20">
    <property type="entry name" value="PAS domain"/>
    <property type="match status" value="2"/>
</dbReference>
<evidence type="ECO:0000256" key="12">
    <source>
        <dbReference type="ARBA" id="ARBA00023012"/>
    </source>
</evidence>
<evidence type="ECO:0000256" key="7">
    <source>
        <dbReference type="ARBA" id="ARBA00022692"/>
    </source>
</evidence>
<keyword evidence="10" id="KW-0067">ATP-binding</keyword>
<evidence type="ECO:0000259" key="16">
    <source>
        <dbReference type="PROSITE" id="PS50885"/>
    </source>
</evidence>
<dbReference type="Pfam" id="PF00672">
    <property type="entry name" value="HAMP"/>
    <property type="match status" value="1"/>
</dbReference>
<dbReference type="AlphaFoldDB" id="A0A6L8V0F8"/>
<dbReference type="Gene3D" id="3.30.565.10">
    <property type="entry name" value="Histidine kinase-like ATPase, C-terminal domain"/>
    <property type="match status" value="1"/>
</dbReference>
<dbReference type="PROSITE" id="PS50885">
    <property type="entry name" value="HAMP"/>
    <property type="match status" value="1"/>
</dbReference>
<evidence type="ECO:0000256" key="11">
    <source>
        <dbReference type="ARBA" id="ARBA00022989"/>
    </source>
</evidence>
<sequence length="598" mass="68195">MRKERDVGLFLFKFRSIQSSISVVFSCLILFLITITSYISYQLSADAVEMNSKHYISEIIQQVNINIQSYITNMEDISMLASTNKDVKYYITGNSFISEEERRPYEKRISDLFQSILITRKDIASIMVFGYNNRFVSDRRITSLNTNSGFEEQPWYKQAKAEGGKSVISAPHVQNIIQNEYRWVVSLSRELKSADGITGEGIFLVDLNLSVLNEICSHINLGKRGYVFIIDKDGSLVYHPQQKLINSNLKTEMIDKVQQSGSGSFVTGEGNKKRIYTIQETHFGWKIVGVAYASELIANQNQINLSYLLWTILALVIALYLSFFISRHLSRPIKLLQSSMKQVEKGDFSIRSEFQSGNEIGQLSQTFNIMVGRIKDLMNQIIQNEESKRKSEMKLLEAQINPHFLYNTLDSIIWMAERKKHEEVVLMTSSLAKLFRAIINKNNETVPVRVEIEHITNYLLIQTLRYKDKLDFQIDVDPGILDIHIPKIILQPIVENAIYHGIKNSLEPGLVHITGKEDGDTIVFVVADNGVGMEPEKLDHILKMKDGIIRGIGVSNVHERIKLFGHEFGLSFRSEKWEGTEVTIVLPKCVQKGALDGH</sequence>
<dbReference type="Gene3D" id="6.10.340.10">
    <property type="match status" value="1"/>
</dbReference>
<reference evidence="17 18" key="1">
    <citation type="submission" date="2019-12" db="EMBL/GenBank/DDBJ databases">
        <title>Paenibacillus sp. nov. sp. isolated from soil.</title>
        <authorList>
            <person name="Kim J."/>
            <person name="Jeong S.E."/>
            <person name="Jung H.S."/>
            <person name="Jeon C.O."/>
        </authorList>
    </citation>
    <scope>NUCLEOTIDE SEQUENCE [LARGE SCALE GENOMIC DNA]</scope>
    <source>
        <strain evidence="17 18">5J-6</strain>
    </source>
</reference>
<protein>
    <recommendedName>
        <fullName evidence="3">histidine kinase</fullName>
        <ecNumber evidence="3">2.7.13.3</ecNumber>
    </recommendedName>
</protein>
<evidence type="ECO:0000256" key="14">
    <source>
        <dbReference type="SAM" id="Phobius"/>
    </source>
</evidence>
<keyword evidence="7 14" id="KW-0812">Transmembrane</keyword>
<dbReference type="EMBL" id="WTUZ01000016">
    <property type="protein sequence ID" value="MZQ83192.1"/>
    <property type="molecule type" value="Genomic_DNA"/>
</dbReference>
<feature type="domain" description="Histidine kinase" evidence="15">
    <location>
        <begin position="400"/>
        <end position="590"/>
    </location>
</feature>
<evidence type="ECO:0000256" key="9">
    <source>
        <dbReference type="ARBA" id="ARBA00022777"/>
    </source>
</evidence>
<dbReference type="PANTHER" id="PTHR34220">
    <property type="entry name" value="SENSOR HISTIDINE KINASE YPDA"/>
    <property type="match status" value="1"/>
</dbReference>
<keyword evidence="11 14" id="KW-1133">Transmembrane helix</keyword>
<dbReference type="GO" id="GO:0005886">
    <property type="term" value="C:plasma membrane"/>
    <property type="evidence" value="ECO:0007669"/>
    <property type="project" value="UniProtKB-SubCell"/>
</dbReference>
<comment type="caution">
    <text evidence="17">The sequence shown here is derived from an EMBL/GenBank/DDBJ whole genome shotgun (WGS) entry which is preliminary data.</text>
</comment>
<evidence type="ECO:0000313" key="17">
    <source>
        <dbReference type="EMBL" id="MZQ83192.1"/>
    </source>
</evidence>
<dbReference type="CDD" id="cd18773">
    <property type="entry name" value="PDC1_HK_sensor"/>
    <property type="match status" value="1"/>
</dbReference>
<gene>
    <name evidence="17" type="ORF">GQF01_13840</name>
</gene>
<name>A0A6L8V0F8_9BACL</name>
<keyword evidence="9" id="KW-0418">Kinase</keyword>
<feature type="transmembrane region" description="Helical" evidence="14">
    <location>
        <begin position="307"/>
        <end position="325"/>
    </location>
</feature>
<comment type="catalytic activity">
    <reaction evidence="1">
        <text>ATP + protein L-histidine = ADP + protein N-phospho-L-histidine.</text>
        <dbReference type="EC" id="2.7.13.3"/>
    </reaction>
</comment>
<dbReference type="Pfam" id="PF02743">
    <property type="entry name" value="dCache_1"/>
    <property type="match status" value="1"/>
</dbReference>
<dbReference type="Proteomes" id="UP000481087">
    <property type="component" value="Unassembled WGS sequence"/>
</dbReference>
<dbReference type="EC" id="2.7.13.3" evidence="3"/>
<organism evidence="17 18">
    <name type="scientific">Paenibacillus silvestris</name>
    <dbReference type="NCBI Taxonomy" id="2606219"/>
    <lineage>
        <taxon>Bacteria</taxon>
        <taxon>Bacillati</taxon>
        <taxon>Bacillota</taxon>
        <taxon>Bacilli</taxon>
        <taxon>Bacillales</taxon>
        <taxon>Paenibacillaceae</taxon>
        <taxon>Paenibacillus</taxon>
    </lineage>
</organism>
<dbReference type="InterPro" id="IPR036890">
    <property type="entry name" value="HATPase_C_sf"/>
</dbReference>
<accession>A0A6L8V0F8</accession>
<keyword evidence="6" id="KW-0808">Transferase</keyword>
<proteinExistence type="predicted"/>
<evidence type="ECO:0000256" key="6">
    <source>
        <dbReference type="ARBA" id="ARBA00022679"/>
    </source>
</evidence>
<dbReference type="InterPro" id="IPR005467">
    <property type="entry name" value="His_kinase_dom"/>
</dbReference>
<dbReference type="InterPro" id="IPR033479">
    <property type="entry name" value="dCache_1"/>
</dbReference>
<evidence type="ECO:0000256" key="8">
    <source>
        <dbReference type="ARBA" id="ARBA00022741"/>
    </source>
</evidence>
<dbReference type="CDD" id="cd06225">
    <property type="entry name" value="HAMP"/>
    <property type="match status" value="1"/>
</dbReference>
<keyword evidence="13 14" id="KW-0472">Membrane</keyword>
<dbReference type="SMART" id="SM00304">
    <property type="entry name" value="HAMP"/>
    <property type="match status" value="1"/>
</dbReference>
<dbReference type="PROSITE" id="PS50109">
    <property type="entry name" value="HIS_KIN"/>
    <property type="match status" value="1"/>
</dbReference>
<keyword evidence="18" id="KW-1185">Reference proteome</keyword>
<dbReference type="PANTHER" id="PTHR34220:SF7">
    <property type="entry name" value="SENSOR HISTIDINE KINASE YPDA"/>
    <property type="match status" value="1"/>
</dbReference>
<dbReference type="InterPro" id="IPR003594">
    <property type="entry name" value="HATPase_dom"/>
</dbReference>
<keyword evidence="4" id="KW-1003">Cell membrane</keyword>
<evidence type="ECO:0000259" key="15">
    <source>
        <dbReference type="PROSITE" id="PS50109"/>
    </source>
</evidence>
<evidence type="ECO:0000256" key="1">
    <source>
        <dbReference type="ARBA" id="ARBA00000085"/>
    </source>
</evidence>
<evidence type="ECO:0000256" key="13">
    <source>
        <dbReference type="ARBA" id="ARBA00023136"/>
    </source>
</evidence>
<keyword evidence="5" id="KW-0597">Phosphoprotein</keyword>
<dbReference type="GO" id="GO:0000155">
    <property type="term" value="F:phosphorelay sensor kinase activity"/>
    <property type="evidence" value="ECO:0007669"/>
    <property type="project" value="InterPro"/>
</dbReference>
<dbReference type="SMART" id="SM00387">
    <property type="entry name" value="HATPase_c"/>
    <property type="match status" value="1"/>
</dbReference>
<evidence type="ECO:0000256" key="3">
    <source>
        <dbReference type="ARBA" id="ARBA00012438"/>
    </source>
</evidence>
<dbReference type="InterPro" id="IPR003660">
    <property type="entry name" value="HAMP_dom"/>
</dbReference>
<comment type="subcellular location">
    <subcellularLocation>
        <location evidence="2">Cell membrane</location>
        <topology evidence="2">Multi-pass membrane protein</topology>
    </subcellularLocation>
</comment>
<dbReference type="SUPFAM" id="SSF55874">
    <property type="entry name" value="ATPase domain of HSP90 chaperone/DNA topoisomerase II/histidine kinase"/>
    <property type="match status" value="1"/>
</dbReference>
<evidence type="ECO:0000256" key="4">
    <source>
        <dbReference type="ARBA" id="ARBA00022475"/>
    </source>
</evidence>
<feature type="domain" description="HAMP" evidence="16">
    <location>
        <begin position="327"/>
        <end position="379"/>
    </location>
</feature>
<evidence type="ECO:0000256" key="5">
    <source>
        <dbReference type="ARBA" id="ARBA00022553"/>
    </source>
</evidence>
<keyword evidence="8" id="KW-0547">Nucleotide-binding</keyword>
<evidence type="ECO:0000256" key="10">
    <source>
        <dbReference type="ARBA" id="ARBA00022840"/>
    </source>
</evidence>
<dbReference type="CDD" id="cd12912">
    <property type="entry name" value="PDC2_MCP_like"/>
    <property type="match status" value="1"/>
</dbReference>
<evidence type="ECO:0000256" key="2">
    <source>
        <dbReference type="ARBA" id="ARBA00004651"/>
    </source>
</evidence>
<dbReference type="GO" id="GO:0005524">
    <property type="term" value="F:ATP binding"/>
    <property type="evidence" value="ECO:0007669"/>
    <property type="project" value="UniProtKB-KW"/>
</dbReference>
<evidence type="ECO:0000313" key="18">
    <source>
        <dbReference type="Proteomes" id="UP000481087"/>
    </source>
</evidence>
<dbReference type="RefSeq" id="WP_161407363.1">
    <property type="nucleotide sequence ID" value="NZ_WTUZ01000016.1"/>
</dbReference>
<feature type="transmembrane region" description="Helical" evidence="14">
    <location>
        <begin position="21"/>
        <end position="41"/>
    </location>
</feature>